<keyword evidence="4" id="KW-0687">Ribonucleoprotein</keyword>
<evidence type="ECO:0000313" key="8">
    <source>
        <dbReference type="Proteomes" id="UP000254088"/>
    </source>
</evidence>
<dbReference type="GO" id="GO:0005840">
    <property type="term" value="C:ribosome"/>
    <property type="evidence" value="ECO:0007669"/>
    <property type="project" value="UniProtKB-KW"/>
</dbReference>
<dbReference type="Pfam" id="PF01386">
    <property type="entry name" value="Ribosomal_L25p"/>
    <property type="match status" value="1"/>
</dbReference>
<keyword evidence="2" id="KW-0694">RNA-binding</keyword>
<dbReference type="SUPFAM" id="SSF50715">
    <property type="entry name" value="Ribosomal protein L25-like"/>
    <property type="match status" value="1"/>
</dbReference>
<dbReference type="GO" id="GO:0006412">
    <property type="term" value="P:translation"/>
    <property type="evidence" value="ECO:0007669"/>
    <property type="project" value="InterPro"/>
</dbReference>
<sequence length="96" mass="10940">MFTINAEVRKEQGKGASRRLRAANKFPGNHLRWQRSTLAIELDHDKVMNMQAKAEFYSEVLTIVVDGKESKLKLRTYSVTRTNRSCSTSTSFALNC</sequence>
<dbReference type="Gene3D" id="2.40.240.10">
    <property type="entry name" value="Ribosomal Protein L25, Chain P"/>
    <property type="match status" value="1"/>
</dbReference>
<dbReference type="GO" id="GO:0019843">
    <property type="term" value="F:rRNA binding"/>
    <property type="evidence" value="ECO:0007669"/>
    <property type="project" value="UniProtKB-KW"/>
</dbReference>
<dbReference type="InterPro" id="IPR011035">
    <property type="entry name" value="Ribosomal_bL25/Gln-tRNA_synth"/>
</dbReference>
<gene>
    <name evidence="7" type="primary">rplY</name>
    <name evidence="7" type="ORF">NCTC10429_02740</name>
</gene>
<feature type="domain" description="Large ribosomal subunit protein bL25 L25" evidence="6">
    <location>
        <begin position="4"/>
        <end position="77"/>
    </location>
</feature>
<keyword evidence="3 7" id="KW-0689">Ribosomal protein</keyword>
<reference evidence="7 8" key="1">
    <citation type="submission" date="2018-06" db="EMBL/GenBank/DDBJ databases">
        <authorList>
            <consortium name="Pathogen Informatics"/>
            <person name="Doyle S."/>
        </authorList>
    </citation>
    <scope>NUCLEOTIDE SEQUENCE [LARGE SCALE GENOMIC DNA]</scope>
    <source>
        <strain evidence="7 8">NCTC10429</strain>
    </source>
</reference>
<evidence type="ECO:0000256" key="2">
    <source>
        <dbReference type="ARBA" id="ARBA00022884"/>
    </source>
</evidence>
<dbReference type="InterPro" id="IPR020056">
    <property type="entry name" value="Rbsml_bL25/Gln-tRNA_synth_N"/>
</dbReference>
<proteinExistence type="predicted"/>
<name>A0A377CC82_ECOLX</name>
<dbReference type="GO" id="GO:1990904">
    <property type="term" value="C:ribonucleoprotein complex"/>
    <property type="evidence" value="ECO:0007669"/>
    <property type="project" value="UniProtKB-KW"/>
</dbReference>
<dbReference type="CDD" id="cd00495">
    <property type="entry name" value="Ribosomal_L25_TL5_CTC"/>
    <property type="match status" value="1"/>
</dbReference>
<evidence type="ECO:0000259" key="6">
    <source>
        <dbReference type="Pfam" id="PF01386"/>
    </source>
</evidence>
<dbReference type="EMBL" id="UGEX01000001">
    <property type="protein sequence ID" value="STL90236.1"/>
    <property type="molecule type" value="Genomic_DNA"/>
</dbReference>
<dbReference type="NCBIfam" id="NF004612">
    <property type="entry name" value="PRK05943.1"/>
    <property type="match status" value="1"/>
</dbReference>
<evidence type="ECO:0000256" key="5">
    <source>
        <dbReference type="ARBA" id="ARBA00035479"/>
    </source>
</evidence>
<dbReference type="AlphaFoldDB" id="A0A377CC82"/>
<protein>
    <recommendedName>
        <fullName evidence="5">50S ribosomal protein L25</fullName>
    </recommendedName>
</protein>
<dbReference type="InterPro" id="IPR029751">
    <property type="entry name" value="Ribosomal_L25_dom"/>
</dbReference>
<organism evidence="7 8">
    <name type="scientific">Escherichia coli</name>
    <dbReference type="NCBI Taxonomy" id="562"/>
    <lineage>
        <taxon>Bacteria</taxon>
        <taxon>Pseudomonadati</taxon>
        <taxon>Pseudomonadota</taxon>
        <taxon>Gammaproteobacteria</taxon>
        <taxon>Enterobacterales</taxon>
        <taxon>Enterobacteriaceae</taxon>
        <taxon>Escherichia</taxon>
    </lineage>
</organism>
<evidence type="ECO:0000313" key="7">
    <source>
        <dbReference type="EMBL" id="STL90236.1"/>
    </source>
</evidence>
<accession>A0A377CC82</accession>
<evidence type="ECO:0000256" key="1">
    <source>
        <dbReference type="ARBA" id="ARBA00022730"/>
    </source>
</evidence>
<keyword evidence="1" id="KW-0699">rRNA-binding</keyword>
<evidence type="ECO:0000256" key="3">
    <source>
        <dbReference type="ARBA" id="ARBA00022980"/>
    </source>
</evidence>
<dbReference type="Proteomes" id="UP000254088">
    <property type="component" value="Unassembled WGS sequence"/>
</dbReference>
<dbReference type="FunFam" id="2.40.240.10:FF:000002">
    <property type="entry name" value="50S ribosomal protein L25"/>
    <property type="match status" value="1"/>
</dbReference>
<dbReference type="GO" id="GO:0003735">
    <property type="term" value="F:structural constituent of ribosome"/>
    <property type="evidence" value="ECO:0007669"/>
    <property type="project" value="InterPro"/>
</dbReference>
<evidence type="ECO:0000256" key="4">
    <source>
        <dbReference type="ARBA" id="ARBA00023274"/>
    </source>
</evidence>